<dbReference type="RefSeq" id="WP_146486744.1">
    <property type="nucleotide sequence ID" value="NZ_VIGX01000004.1"/>
</dbReference>
<proteinExistence type="predicted"/>
<dbReference type="EMBL" id="VIGX01000004">
    <property type="protein sequence ID" value="TWS29013.1"/>
    <property type="molecule type" value="Genomic_DNA"/>
</dbReference>
<keyword evidence="2" id="KW-1185">Reference proteome</keyword>
<reference evidence="1 2" key="1">
    <citation type="submission" date="2019-06" db="EMBL/GenBank/DDBJ databases">
        <title>Tsukamurella conjunctivitidis sp. nov., Tsukamurella assacharolytica sp. nov. and Tsukamurella sputae sp. nov. isolated from patients with conjunctivitis, bacteraemia (lymphoma) and respiratory infection (sputum) in Hong Kong.</title>
        <authorList>
            <person name="Teng J.L.L."/>
            <person name="Lee H.H."/>
            <person name="Fong J.Y.H."/>
            <person name="Fok K.M.N."/>
            <person name="Lau S.K.P."/>
            <person name="Woo P.C.Y."/>
        </authorList>
    </citation>
    <scope>NUCLEOTIDE SEQUENCE [LARGE SCALE GENOMIC DNA]</scope>
    <source>
        <strain evidence="1 2">HKU72</strain>
    </source>
</reference>
<gene>
    <name evidence="1" type="ORF">FK530_09315</name>
</gene>
<protein>
    <submittedName>
        <fullName evidence="1">Uncharacterized protein</fullName>
    </submittedName>
</protein>
<evidence type="ECO:0000313" key="1">
    <source>
        <dbReference type="EMBL" id="TWS29013.1"/>
    </source>
</evidence>
<accession>A0A5C5S318</accession>
<dbReference type="Proteomes" id="UP000319375">
    <property type="component" value="Unassembled WGS sequence"/>
</dbReference>
<organism evidence="1 2">
    <name type="scientific">Tsukamurella conjunctivitidis</name>
    <dbReference type="NCBI Taxonomy" id="2592068"/>
    <lineage>
        <taxon>Bacteria</taxon>
        <taxon>Bacillati</taxon>
        <taxon>Actinomycetota</taxon>
        <taxon>Actinomycetes</taxon>
        <taxon>Mycobacteriales</taxon>
        <taxon>Tsukamurellaceae</taxon>
        <taxon>Tsukamurella</taxon>
    </lineage>
</organism>
<comment type="caution">
    <text evidence="1">The sequence shown here is derived from an EMBL/GenBank/DDBJ whole genome shotgun (WGS) entry which is preliminary data.</text>
</comment>
<name>A0A5C5S318_9ACTN</name>
<sequence>MSDGPGAAVAASATVLTLQHHAAIRRTIDELVAAGHVFDADHVHARLPAETSAWLDAHPQVLGGYMQHVVRQCRVRFVGWTDSHRRPGRPQRVWACTR</sequence>
<dbReference type="AlphaFoldDB" id="A0A5C5S318"/>
<evidence type="ECO:0000313" key="2">
    <source>
        <dbReference type="Proteomes" id="UP000319375"/>
    </source>
</evidence>
<dbReference type="OrthoDB" id="4775222at2"/>